<dbReference type="GO" id="GO:0015344">
    <property type="term" value="F:siderophore uptake transmembrane transporter activity"/>
    <property type="evidence" value="ECO:0007669"/>
    <property type="project" value="TreeGrafter"/>
</dbReference>
<keyword evidence="6 11" id="KW-0798">TonB box</keyword>
<keyword evidence="3 10" id="KW-0813">Transport</keyword>
<name>A0A127K7V3_9RHOO</name>
<dbReference type="InterPro" id="IPR039426">
    <property type="entry name" value="TonB-dep_rcpt-like"/>
</dbReference>
<proteinExistence type="inferred from homology"/>
<evidence type="ECO:0000256" key="9">
    <source>
        <dbReference type="ARBA" id="ARBA00023237"/>
    </source>
</evidence>
<keyword evidence="4 10" id="KW-1134">Transmembrane beta strand</keyword>
<evidence type="ECO:0000256" key="5">
    <source>
        <dbReference type="ARBA" id="ARBA00022692"/>
    </source>
</evidence>
<evidence type="ECO:0000256" key="10">
    <source>
        <dbReference type="PROSITE-ProRule" id="PRU01360"/>
    </source>
</evidence>
<feature type="domain" description="TonB-dependent receptor plug" evidence="14">
    <location>
        <begin position="48"/>
        <end position="158"/>
    </location>
</feature>
<dbReference type="InterPro" id="IPR037066">
    <property type="entry name" value="Plug_dom_sf"/>
</dbReference>
<evidence type="ECO:0000313" key="15">
    <source>
        <dbReference type="EMBL" id="AMO38046.1"/>
    </source>
</evidence>
<feature type="signal peptide" evidence="12">
    <location>
        <begin position="1"/>
        <end position="24"/>
    </location>
</feature>
<dbReference type="InterPro" id="IPR036942">
    <property type="entry name" value="Beta-barrel_TonB_sf"/>
</dbReference>
<dbReference type="PANTHER" id="PTHR30069">
    <property type="entry name" value="TONB-DEPENDENT OUTER MEMBRANE RECEPTOR"/>
    <property type="match status" value="1"/>
</dbReference>
<dbReference type="GO" id="GO:0044718">
    <property type="term" value="P:siderophore transmembrane transport"/>
    <property type="evidence" value="ECO:0007669"/>
    <property type="project" value="TreeGrafter"/>
</dbReference>
<dbReference type="KEGG" id="thu:AC731_014535"/>
<comment type="subcellular location">
    <subcellularLocation>
        <location evidence="1 10">Cell outer membrane</location>
        <topology evidence="1 10">Multi-pass membrane protein</topology>
    </subcellularLocation>
</comment>
<keyword evidence="8 15" id="KW-0675">Receptor</keyword>
<keyword evidence="12" id="KW-0732">Signal</keyword>
<dbReference type="Proteomes" id="UP000036902">
    <property type="component" value="Chromosome"/>
</dbReference>
<evidence type="ECO:0000256" key="7">
    <source>
        <dbReference type="ARBA" id="ARBA00023136"/>
    </source>
</evidence>
<dbReference type="GO" id="GO:0009279">
    <property type="term" value="C:cell outer membrane"/>
    <property type="evidence" value="ECO:0007669"/>
    <property type="project" value="UniProtKB-SubCell"/>
</dbReference>
<keyword evidence="5 10" id="KW-0812">Transmembrane</keyword>
<dbReference type="AlphaFoldDB" id="A0A127K7V3"/>
<dbReference type="PROSITE" id="PS52016">
    <property type="entry name" value="TONB_DEPENDENT_REC_3"/>
    <property type="match status" value="1"/>
</dbReference>
<dbReference type="InterPro" id="IPR012910">
    <property type="entry name" value="Plug_dom"/>
</dbReference>
<feature type="domain" description="TonB-dependent receptor-like beta-barrel" evidence="13">
    <location>
        <begin position="239"/>
        <end position="659"/>
    </location>
</feature>
<keyword evidence="7 10" id="KW-0472">Membrane</keyword>
<organism evidence="15 16">
    <name type="scientific">Thauera humireducens</name>
    <dbReference type="NCBI Taxonomy" id="1134435"/>
    <lineage>
        <taxon>Bacteria</taxon>
        <taxon>Pseudomonadati</taxon>
        <taxon>Pseudomonadota</taxon>
        <taxon>Betaproteobacteria</taxon>
        <taxon>Rhodocyclales</taxon>
        <taxon>Zoogloeaceae</taxon>
        <taxon>Thauera</taxon>
    </lineage>
</organism>
<evidence type="ECO:0000256" key="2">
    <source>
        <dbReference type="ARBA" id="ARBA00009810"/>
    </source>
</evidence>
<accession>A0A127K7V3</accession>
<evidence type="ECO:0000259" key="13">
    <source>
        <dbReference type="Pfam" id="PF00593"/>
    </source>
</evidence>
<comment type="similarity">
    <text evidence="2 10 11">Belongs to the TonB-dependent receptor family.</text>
</comment>
<sequence>MPIRPRLALAVLLPALGTTTTASAMDSDAHFFESLPVVLSASRLPQALQDSPGAVTVIDADMIAATGYRDLARLFRLVPGMQVAQERGSQQWVTYHGLGADYPNQMQVLIDGRSVYSPHYSGGANWSALPVLLEDIERIEIVRGSNSATYGSNAFLGVVNIITRHTGSETGNSVSTRLGSHGIADLAGRAVLHDGPLGLRLSAEEQRDDGWSGLRDAQRLRRFNLRGDLALDAMNALQFSAAYSDGRLGVGFRDTLFDGSGERDLEQSNYTLHLGWRHTPSADEEWSLSWYRNGERTRDEWQVDSRANCVLTVVCDFLARLPQLRGEVDNNRRSVRDNIELQHRFSPTDGLRLLWGAEWREDRIESAFLFSDGRTPSQREWRLFGNAEWRMAPEWLWNAGAMAEHIEGDTLRLAPRLFLNWQPAPATAWRVGYSRAWRQPTLYERWANVQVSTDVLGVVNQRHTPNPGIRPQQIDSWELGYLGPLPWGGLADVRVFDEHITDYIRRTPVLDPAPFVPSQALSDMLGGNPFLIHQIMGGTQWANMSGKVRLTGIEYQLTLRPRAGTTLLLTHTVMQRRADDPAVRRSVAPYSASLTWLQEIGAWRSAASVLHMGPLEAGTGYAPGQRYTVPAYTTLDWSLGRSLRVGAQALEIQLTATNLLGAHQELAHKPLQAMPRYAGRAANEAGRQVFVSLQLPF</sequence>
<dbReference type="Pfam" id="PF00593">
    <property type="entry name" value="TonB_dep_Rec_b-barrel"/>
    <property type="match status" value="1"/>
</dbReference>
<evidence type="ECO:0000256" key="6">
    <source>
        <dbReference type="ARBA" id="ARBA00023077"/>
    </source>
</evidence>
<reference evidence="16" key="1">
    <citation type="submission" date="2016-03" db="EMBL/GenBank/DDBJ databases">
        <authorList>
            <person name="Ma C."/>
            <person name="Zhou S."/>
            <person name="Yang G."/>
        </authorList>
    </citation>
    <scope>NUCLEOTIDE SEQUENCE [LARGE SCALE GENOMIC DNA]</scope>
    <source>
        <strain evidence="16">SgZ-1</strain>
    </source>
</reference>
<evidence type="ECO:0000256" key="3">
    <source>
        <dbReference type="ARBA" id="ARBA00022448"/>
    </source>
</evidence>
<evidence type="ECO:0000313" key="16">
    <source>
        <dbReference type="Proteomes" id="UP000036902"/>
    </source>
</evidence>
<dbReference type="Gene3D" id="2.40.170.20">
    <property type="entry name" value="TonB-dependent receptor, beta-barrel domain"/>
    <property type="match status" value="1"/>
</dbReference>
<evidence type="ECO:0000259" key="14">
    <source>
        <dbReference type="Pfam" id="PF07715"/>
    </source>
</evidence>
<protein>
    <submittedName>
        <fullName evidence="15">TonB-dependent receptor</fullName>
    </submittedName>
</protein>
<gene>
    <name evidence="15" type="ORF">AC731_014535</name>
</gene>
<evidence type="ECO:0000256" key="8">
    <source>
        <dbReference type="ARBA" id="ARBA00023170"/>
    </source>
</evidence>
<dbReference type="EMBL" id="CP014646">
    <property type="protein sequence ID" value="AMO38046.1"/>
    <property type="molecule type" value="Genomic_DNA"/>
</dbReference>
<evidence type="ECO:0000256" key="4">
    <source>
        <dbReference type="ARBA" id="ARBA00022452"/>
    </source>
</evidence>
<evidence type="ECO:0000256" key="12">
    <source>
        <dbReference type="SAM" id="SignalP"/>
    </source>
</evidence>
<dbReference type="Pfam" id="PF07715">
    <property type="entry name" value="Plug"/>
    <property type="match status" value="1"/>
</dbReference>
<keyword evidence="9 10" id="KW-0998">Cell outer membrane</keyword>
<evidence type="ECO:0000256" key="11">
    <source>
        <dbReference type="RuleBase" id="RU003357"/>
    </source>
</evidence>
<dbReference type="STRING" id="1134435.AC731_014535"/>
<dbReference type="PANTHER" id="PTHR30069:SF27">
    <property type="entry name" value="BLL4766 PROTEIN"/>
    <property type="match status" value="1"/>
</dbReference>
<dbReference type="RefSeq" id="WP_048707109.1">
    <property type="nucleotide sequence ID" value="NZ_CP014646.1"/>
</dbReference>
<evidence type="ECO:0000256" key="1">
    <source>
        <dbReference type="ARBA" id="ARBA00004571"/>
    </source>
</evidence>
<dbReference type="InterPro" id="IPR000531">
    <property type="entry name" value="Beta-barrel_TonB"/>
</dbReference>
<feature type="chain" id="PRO_5007798102" evidence="12">
    <location>
        <begin position="25"/>
        <end position="697"/>
    </location>
</feature>
<keyword evidence="16" id="KW-1185">Reference proteome</keyword>
<dbReference type="Gene3D" id="2.170.130.10">
    <property type="entry name" value="TonB-dependent receptor, plug domain"/>
    <property type="match status" value="1"/>
</dbReference>
<dbReference type="SUPFAM" id="SSF56935">
    <property type="entry name" value="Porins"/>
    <property type="match status" value="1"/>
</dbReference>